<evidence type="ECO:0000313" key="3">
    <source>
        <dbReference type="Proteomes" id="UP000698222"/>
    </source>
</evidence>
<organism evidence="2 3">
    <name type="scientific">Brachybacterium fresconis</name>
    <dbReference type="NCBI Taxonomy" id="173363"/>
    <lineage>
        <taxon>Bacteria</taxon>
        <taxon>Bacillati</taxon>
        <taxon>Actinomycetota</taxon>
        <taxon>Actinomycetes</taxon>
        <taxon>Micrococcales</taxon>
        <taxon>Dermabacteraceae</taxon>
        <taxon>Brachybacterium</taxon>
    </lineage>
</organism>
<gene>
    <name evidence="2" type="ORF">JOF44_002917</name>
</gene>
<sequence>MVLPLAASDFYGGHMENLEQEPITPRLDLIILDCPDAMELATFYSGLMRWPLEDGSDRDWATLDPPRGGITPENPDGEATLAFQRIDDYQRPTWPGGSHPQQFHLDLSVPDIDAAEPQVLALGATVHEHQPSASGSFRVYLDPAGHPFCLIRGS</sequence>
<dbReference type="CDD" id="cd06587">
    <property type="entry name" value="VOC"/>
    <property type="match status" value="1"/>
</dbReference>
<dbReference type="PROSITE" id="PS51819">
    <property type="entry name" value="VOC"/>
    <property type="match status" value="1"/>
</dbReference>
<accession>A0ABS4YMM7</accession>
<evidence type="ECO:0000259" key="1">
    <source>
        <dbReference type="PROSITE" id="PS51819"/>
    </source>
</evidence>
<comment type="caution">
    <text evidence="2">The sequence shown here is derived from an EMBL/GenBank/DDBJ whole genome shotgun (WGS) entry which is preliminary data.</text>
</comment>
<dbReference type="PANTHER" id="PTHR35908">
    <property type="entry name" value="HYPOTHETICAL FUSION PROTEIN"/>
    <property type="match status" value="1"/>
</dbReference>
<dbReference type="Pfam" id="PF18029">
    <property type="entry name" value="Glyoxalase_6"/>
    <property type="match status" value="1"/>
</dbReference>
<feature type="domain" description="VOC" evidence="1">
    <location>
        <begin position="26"/>
        <end position="153"/>
    </location>
</feature>
<dbReference type="Proteomes" id="UP000698222">
    <property type="component" value="Unassembled WGS sequence"/>
</dbReference>
<dbReference type="EMBL" id="JAGIOC010000001">
    <property type="protein sequence ID" value="MBP2410014.1"/>
    <property type="molecule type" value="Genomic_DNA"/>
</dbReference>
<evidence type="ECO:0000313" key="2">
    <source>
        <dbReference type="EMBL" id="MBP2410014.1"/>
    </source>
</evidence>
<reference evidence="2 3" key="1">
    <citation type="submission" date="2021-03" db="EMBL/GenBank/DDBJ databases">
        <title>Sequencing the genomes of 1000 actinobacteria strains.</title>
        <authorList>
            <person name="Klenk H.-P."/>
        </authorList>
    </citation>
    <scope>NUCLEOTIDE SEQUENCE [LARGE SCALE GENOMIC DNA]</scope>
    <source>
        <strain evidence="2 3">DSM 14564</strain>
    </source>
</reference>
<keyword evidence="2" id="KW-0456">Lyase</keyword>
<proteinExistence type="predicted"/>
<protein>
    <submittedName>
        <fullName evidence="2">Enzyme related to lactoylglutathione lyase</fullName>
    </submittedName>
</protein>
<dbReference type="InterPro" id="IPR037523">
    <property type="entry name" value="VOC_core"/>
</dbReference>
<keyword evidence="3" id="KW-1185">Reference proteome</keyword>
<dbReference type="Gene3D" id="3.10.180.10">
    <property type="entry name" value="2,3-Dihydroxybiphenyl 1,2-Dioxygenase, domain 1"/>
    <property type="match status" value="1"/>
</dbReference>
<dbReference type="GO" id="GO:0016829">
    <property type="term" value="F:lyase activity"/>
    <property type="evidence" value="ECO:0007669"/>
    <property type="project" value="UniProtKB-KW"/>
</dbReference>
<dbReference type="InterPro" id="IPR029068">
    <property type="entry name" value="Glyas_Bleomycin-R_OHBP_Dase"/>
</dbReference>
<name>A0ABS4YMM7_9MICO</name>
<dbReference type="PANTHER" id="PTHR35908:SF1">
    <property type="entry name" value="CONSERVED PROTEIN"/>
    <property type="match status" value="1"/>
</dbReference>
<dbReference type="InterPro" id="IPR041581">
    <property type="entry name" value="Glyoxalase_6"/>
</dbReference>
<dbReference type="SUPFAM" id="SSF54593">
    <property type="entry name" value="Glyoxalase/Bleomycin resistance protein/Dihydroxybiphenyl dioxygenase"/>
    <property type="match status" value="1"/>
</dbReference>